<organism evidence="2">
    <name type="scientific">marine metagenome</name>
    <dbReference type="NCBI Taxonomy" id="408172"/>
    <lineage>
        <taxon>unclassified sequences</taxon>
        <taxon>metagenomes</taxon>
        <taxon>ecological metagenomes</taxon>
    </lineage>
</organism>
<keyword evidence="1" id="KW-0472">Membrane</keyword>
<feature type="transmembrane region" description="Helical" evidence="1">
    <location>
        <begin position="12"/>
        <end position="31"/>
    </location>
</feature>
<keyword evidence="1" id="KW-1133">Transmembrane helix</keyword>
<name>A0A382WW75_9ZZZZ</name>
<keyword evidence="1" id="KW-0812">Transmembrane</keyword>
<feature type="transmembrane region" description="Helical" evidence="1">
    <location>
        <begin position="37"/>
        <end position="57"/>
    </location>
</feature>
<sequence>MDVEVASHFSMRSFAIGMIALLVMLVMLFTLPEYVGLELTITMMATLGVLLGMYVILITEVIHRTAIALF</sequence>
<proteinExistence type="predicted"/>
<accession>A0A382WW75</accession>
<feature type="non-terminal residue" evidence="2">
    <location>
        <position position="70"/>
    </location>
</feature>
<gene>
    <name evidence="2" type="ORF">METZ01_LOCUS415125</name>
</gene>
<reference evidence="2" key="1">
    <citation type="submission" date="2018-05" db="EMBL/GenBank/DDBJ databases">
        <authorList>
            <person name="Lanie J.A."/>
            <person name="Ng W.-L."/>
            <person name="Kazmierczak K.M."/>
            <person name="Andrzejewski T.M."/>
            <person name="Davidsen T.M."/>
            <person name="Wayne K.J."/>
            <person name="Tettelin H."/>
            <person name="Glass J.I."/>
            <person name="Rusch D."/>
            <person name="Podicherti R."/>
            <person name="Tsui H.-C.T."/>
            <person name="Winkler M.E."/>
        </authorList>
    </citation>
    <scope>NUCLEOTIDE SEQUENCE</scope>
</reference>
<evidence type="ECO:0000313" key="2">
    <source>
        <dbReference type="EMBL" id="SVD62271.1"/>
    </source>
</evidence>
<dbReference type="EMBL" id="UINC01162491">
    <property type="protein sequence ID" value="SVD62271.1"/>
    <property type="molecule type" value="Genomic_DNA"/>
</dbReference>
<protein>
    <submittedName>
        <fullName evidence="2">Uncharacterized protein</fullName>
    </submittedName>
</protein>
<dbReference type="AlphaFoldDB" id="A0A382WW75"/>
<evidence type="ECO:0000256" key="1">
    <source>
        <dbReference type="SAM" id="Phobius"/>
    </source>
</evidence>